<feature type="region of interest" description="Disordered" evidence="1">
    <location>
        <begin position="1"/>
        <end position="71"/>
    </location>
</feature>
<organism evidence="2 3">
    <name type="scientific">Glomus cerebriforme</name>
    <dbReference type="NCBI Taxonomy" id="658196"/>
    <lineage>
        <taxon>Eukaryota</taxon>
        <taxon>Fungi</taxon>
        <taxon>Fungi incertae sedis</taxon>
        <taxon>Mucoromycota</taxon>
        <taxon>Glomeromycotina</taxon>
        <taxon>Glomeromycetes</taxon>
        <taxon>Glomerales</taxon>
        <taxon>Glomeraceae</taxon>
        <taxon>Glomus</taxon>
    </lineage>
</organism>
<dbReference type="Proteomes" id="UP000265703">
    <property type="component" value="Unassembled WGS sequence"/>
</dbReference>
<accession>A0A397TF62</accession>
<sequence length="120" mass="14814">MKQKKRNHVKSDDKYSDSNKRKEKSCVKSHSNTKRINMKWKKRICESSNDNRRSMKWKERSQTESDNKIRNNVEFTKRKRYDKLEDMDKNLKEALHQDVFWNVSRMLQETQMDKDKEERK</sequence>
<feature type="compositionally biased region" description="Basic and acidic residues" evidence="1">
    <location>
        <begin position="9"/>
        <end position="26"/>
    </location>
</feature>
<proteinExistence type="predicted"/>
<evidence type="ECO:0000313" key="2">
    <source>
        <dbReference type="EMBL" id="RIA95105.1"/>
    </source>
</evidence>
<keyword evidence="3" id="KW-1185">Reference proteome</keyword>
<comment type="caution">
    <text evidence="2">The sequence shown here is derived from an EMBL/GenBank/DDBJ whole genome shotgun (WGS) entry which is preliminary data.</text>
</comment>
<dbReference type="EMBL" id="QKYT01000067">
    <property type="protein sequence ID" value="RIA95105.1"/>
    <property type="molecule type" value="Genomic_DNA"/>
</dbReference>
<evidence type="ECO:0000313" key="3">
    <source>
        <dbReference type="Proteomes" id="UP000265703"/>
    </source>
</evidence>
<reference evidence="2 3" key="1">
    <citation type="submission" date="2018-06" db="EMBL/GenBank/DDBJ databases">
        <title>Comparative genomics reveals the genomic features of Rhizophagus irregularis, R. cerebriforme, R. diaphanum and Gigaspora rosea, and their symbiotic lifestyle signature.</title>
        <authorList>
            <person name="Morin E."/>
            <person name="San Clemente H."/>
            <person name="Chen E.C.H."/>
            <person name="De La Providencia I."/>
            <person name="Hainaut M."/>
            <person name="Kuo A."/>
            <person name="Kohler A."/>
            <person name="Murat C."/>
            <person name="Tang N."/>
            <person name="Roy S."/>
            <person name="Loubradou J."/>
            <person name="Henrissat B."/>
            <person name="Grigoriev I.V."/>
            <person name="Corradi N."/>
            <person name="Roux C."/>
            <person name="Martin F.M."/>
        </authorList>
    </citation>
    <scope>NUCLEOTIDE SEQUENCE [LARGE SCALE GENOMIC DNA]</scope>
    <source>
        <strain evidence="2 3">DAOM 227022</strain>
    </source>
</reference>
<feature type="compositionally biased region" description="Basic residues" evidence="1">
    <location>
        <begin position="31"/>
        <end position="42"/>
    </location>
</feature>
<protein>
    <submittedName>
        <fullName evidence="2">Uncharacterized protein</fullName>
    </submittedName>
</protein>
<gene>
    <name evidence="2" type="ORF">C1645_734267</name>
</gene>
<feature type="compositionally biased region" description="Basic and acidic residues" evidence="1">
    <location>
        <begin position="43"/>
        <end position="71"/>
    </location>
</feature>
<dbReference type="OrthoDB" id="10635942at2759"/>
<evidence type="ECO:0000256" key="1">
    <source>
        <dbReference type="SAM" id="MobiDB-lite"/>
    </source>
</evidence>
<dbReference type="AlphaFoldDB" id="A0A397TF62"/>
<name>A0A397TF62_9GLOM</name>